<proteinExistence type="predicted"/>
<organism evidence="2 3">
    <name type="scientific">Dreissena polymorpha</name>
    <name type="common">Zebra mussel</name>
    <name type="synonym">Mytilus polymorpha</name>
    <dbReference type="NCBI Taxonomy" id="45954"/>
    <lineage>
        <taxon>Eukaryota</taxon>
        <taxon>Metazoa</taxon>
        <taxon>Spiralia</taxon>
        <taxon>Lophotrochozoa</taxon>
        <taxon>Mollusca</taxon>
        <taxon>Bivalvia</taxon>
        <taxon>Autobranchia</taxon>
        <taxon>Heteroconchia</taxon>
        <taxon>Euheterodonta</taxon>
        <taxon>Imparidentia</taxon>
        <taxon>Neoheterodontei</taxon>
        <taxon>Myida</taxon>
        <taxon>Dreissenoidea</taxon>
        <taxon>Dreissenidae</taxon>
        <taxon>Dreissena</taxon>
    </lineage>
</organism>
<protein>
    <submittedName>
        <fullName evidence="2">Uncharacterized protein</fullName>
    </submittedName>
</protein>
<reference evidence="2" key="1">
    <citation type="journal article" date="2019" name="bioRxiv">
        <title>The Genome of the Zebra Mussel, Dreissena polymorpha: A Resource for Invasive Species Research.</title>
        <authorList>
            <person name="McCartney M.A."/>
            <person name="Auch B."/>
            <person name="Kono T."/>
            <person name="Mallez S."/>
            <person name="Zhang Y."/>
            <person name="Obille A."/>
            <person name="Becker A."/>
            <person name="Abrahante J.E."/>
            <person name="Garbe J."/>
            <person name="Badalamenti J.P."/>
            <person name="Herman A."/>
            <person name="Mangelson H."/>
            <person name="Liachko I."/>
            <person name="Sullivan S."/>
            <person name="Sone E.D."/>
            <person name="Koren S."/>
            <person name="Silverstein K.A.T."/>
            <person name="Beckman K.B."/>
            <person name="Gohl D.M."/>
        </authorList>
    </citation>
    <scope>NUCLEOTIDE SEQUENCE</scope>
    <source>
        <strain evidence="2">Duluth1</strain>
        <tissue evidence="2">Whole animal</tissue>
    </source>
</reference>
<comment type="caution">
    <text evidence="2">The sequence shown here is derived from an EMBL/GenBank/DDBJ whole genome shotgun (WGS) entry which is preliminary data.</text>
</comment>
<name>A0A9D4BIV2_DREPO</name>
<evidence type="ECO:0000313" key="2">
    <source>
        <dbReference type="EMBL" id="KAH3697315.1"/>
    </source>
</evidence>
<feature type="compositionally biased region" description="Polar residues" evidence="1">
    <location>
        <begin position="127"/>
        <end position="149"/>
    </location>
</feature>
<keyword evidence="3" id="KW-1185">Reference proteome</keyword>
<reference evidence="2" key="2">
    <citation type="submission" date="2020-11" db="EMBL/GenBank/DDBJ databases">
        <authorList>
            <person name="McCartney M.A."/>
            <person name="Auch B."/>
            <person name="Kono T."/>
            <person name="Mallez S."/>
            <person name="Becker A."/>
            <person name="Gohl D.M."/>
            <person name="Silverstein K.A.T."/>
            <person name="Koren S."/>
            <person name="Bechman K.B."/>
            <person name="Herman A."/>
            <person name="Abrahante J.E."/>
            <person name="Garbe J."/>
        </authorList>
    </citation>
    <scope>NUCLEOTIDE SEQUENCE</scope>
    <source>
        <strain evidence="2">Duluth1</strain>
        <tissue evidence="2">Whole animal</tissue>
    </source>
</reference>
<dbReference type="EMBL" id="JAIWYP010000016">
    <property type="protein sequence ID" value="KAH3697315.1"/>
    <property type="molecule type" value="Genomic_DNA"/>
</dbReference>
<feature type="region of interest" description="Disordered" evidence="1">
    <location>
        <begin position="122"/>
        <end position="149"/>
    </location>
</feature>
<sequence>MLANVIWPAEVSSEFKNPMVLCQNRIDETRTAISLIAYGDWHGANSYCFNQGLLPATLESKRNAIFSNADTQDHRTSYTRTSFVIKANIQGLRHDANHVKYAYVSSDGRVNFTETGQRRSLCEDATETQPMSNGPSISITRQTTSSEER</sequence>
<dbReference type="AlphaFoldDB" id="A0A9D4BIV2"/>
<dbReference type="Proteomes" id="UP000828390">
    <property type="component" value="Unassembled WGS sequence"/>
</dbReference>
<gene>
    <name evidence="2" type="ORF">DPMN_084813</name>
</gene>
<evidence type="ECO:0000256" key="1">
    <source>
        <dbReference type="SAM" id="MobiDB-lite"/>
    </source>
</evidence>
<evidence type="ECO:0000313" key="3">
    <source>
        <dbReference type="Proteomes" id="UP000828390"/>
    </source>
</evidence>
<accession>A0A9D4BIV2</accession>